<dbReference type="Gene3D" id="3.40.630.30">
    <property type="match status" value="1"/>
</dbReference>
<reference evidence="3 4" key="1">
    <citation type="submission" date="2021-01" db="EMBL/GenBank/DDBJ databases">
        <title>Whole genome shotgun sequence of Actinoplanes couchii NBRC 106145.</title>
        <authorList>
            <person name="Komaki H."/>
            <person name="Tamura T."/>
        </authorList>
    </citation>
    <scope>NUCLEOTIDE SEQUENCE [LARGE SCALE GENOMIC DNA]</scope>
    <source>
        <strain evidence="3 4">NBRC 106145</strain>
    </source>
</reference>
<proteinExistence type="predicted"/>
<comment type="caution">
    <text evidence="3">The sequence shown here is derived from an EMBL/GenBank/DDBJ whole genome shotgun (WGS) entry which is preliminary data.</text>
</comment>
<dbReference type="SUPFAM" id="SSF55729">
    <property type="entry name" value="Acyl-CoA N-acyltransferases (Nat)"/>
    <property type="match status" value="1"/>
</dbReference>
<dbReference type="Proteomes" id="UP000612282">
    <property type="component" value="Unassembled WGS sequence"/>
</dbReference>
<evidence type="ECO:0000256" key="1">
    <source>
        <dbReference type="SAM" id="MobiDB-lite"/>
    </source>
</evidence>
<accession>A0ABQ3XL91</accession>
<feature type="region of interest" description="Disordered" evidence="1">
    <location>
        <begin position="1"/>
        <end position="35"/>
    </location>
</feature>
<evidence type="ECO:0000313" key="3">
    <source>
        <dbReference type="EMBL" id="GID59279.1"/>
    </source>
</evidence>
<dbReference type="EMBL" id="BOMG01000096">
    <property type="protein sequence ID" value="GID59279.1"/>
    <property type="molecule type" value="Genomic_DNA"/>
</dbReference>
<dbReference type="Pfam" id="PF13302">
    <property type="entry name" value="Acetyltransf_3"/>
    <property type="match status" value="1"/>
</dbReference>
<dbReference type="RefSeq" id="WP_373872667.1">
    <property type="nucleotide sequence ID" value="NZ_BAAAQE010000117.1"/>
</dbReference>
<evidence type="ECO:0000313" key="4">
    <source>
        <dbReference type="Proteomes" id="UP000612282"/>
    </source>
</evidence>
<protein>
    <recommendedName>
        <fullName evidence="2">N-acetyltransferase domain-containing protein</fullName>
    </recommendedName>
</protein>
<feature type="domain" description="N-acetyltransferase" evidence="2">
    <location>
        <begin position="32"/>
        <end position="77"/>
    </location>
</feature>
<gene>
    <name evidence="3" type="ORF">Aco03nite_076830</name>
</gene>
<dbReference type="InterPro" id="IPR016181">
    <property type="entry name" value="Acyl_CoA_acyltransferase"/>
</dbReference>
<evidence type="ECO:0000259" key="2">
    <source>
        <dbReference type="Pfam" id="PF13302"/>
    </source>
</evidence>
<keyword evidence="4" id="KW-1185">Reference proteome</keyword>
<dbReference type="InterPro" id="IPR000182">
    <property type="entry name" value="GNAT_dom"/>
</dbReference>
<name>A0ABQ3XL91_9ACTN</name>
<organism evidence="3 4">
    <name type="scientific">Actinoplanes couchii</name>
    <dbReference type="NCBI Taxonomy" id="403638"/>
    <lineage>
        <taxon>Bacteria</taxon>
        <taxon>Bacillati</taxon>
        <taxon>Actinomycetota</taxon>
        <taxon>Actinomycetes</taxon>
        <taxon>Micromonosporales</taxon>
        <taxon>Micromonosporaceae</taxon>
        <taxon>Actinoplanes</taxon>
    </lineage>
</organism>
<sequence>MDENASQVPAHRPGPTCTPHAGAESGTGRTPRRGIAREAVRTLLDLARSDGRWCTVHAFPSRTNTASNAICRSAGFTFAGAEETAFAGSVFATNHWIHDFEPAGVSGEDA</sequence>